<dbReference type="SUPFAM" id="SSF82866">
    <property type="entry name" value="Multidrug efflux transporter AcrB transmembrane domain"/>
    <property type="match status" value="2"/>
</dbReference>
<feature type="transmembrane region" description="Helical" evidence="6">
    <location>
        <begin position="315"/>
        <end position="336"/>
    </location>
</feature>
<accession>G0AK44</accession>
<keyword evidence="9" id="KW-1185">Reference proteome</keyword>
<dbReference type="KEGG" id="cfu:CFU_1897"/>
<keyword evidence="5 6" id="KW-0472">Membrane</keyword>
<dbReference type="EMBL" id="CP002745">
    <property type="protein sequence ID" value="AEK61729.1"/>
    <property type="molecule type" value="Genomic_DNA"/>
</dbReference>
<dbReference type="InterPro" id="IPR050545">
    <property type="entry name" value="Mycobact_MmpL"/>
</dbReference>
<dbReference type="Proteomes" id="UP000008392">
    <property type="component" value="Chromosome"/>
</dbReference>
<dbReference type="AlphaFoldDB" id="G0AK44"/>
<feature type="transmembrane region" description="Helical" evidence="6">
    <location>
        <begin position="383"/>
        <end position="406"/>
    </location>
</feature>
<feature type="transmembrane region" description="Helical" evidence="6">
    <location>
        <begin position="435"/>
        <end position="456"/>
    </location>
</feature>
<feature type="transmembrane region" description="Helical" evidence="6">
    <location>
        <begin position="357"/>
        <end position="377"/>
    </location>
</feature>
<dbReference type="InterPro" id="IPR004869">
    <property type="entry name" value="MMPL_dom"/>
</dbReference>
<keyword evidence="2" id="KW-1003">Cell membrane</keyword>
<evidence type="ECO:0000256" key="6">
    <source>
        <dbReference type="SAM" id="Phobius"/>
    </source>
</evidence>
<feature type="transmembrane region" description="Helical" evidence="6">
    <location>
        <begin position="746"/>
        <end position="767"/>
    </location>
</feature>
<feature type="transmembrane region" description="Helical" evidence="6">
    <location>
        <begin position="665"/>
        <end position="682"/>
    </location>
</feature>
<evidence type="ECO:0000256" key="1">
    <source>
        <dbReference type="ARBA" id="ARBA00004651"/>
    </source>
</evidence>
<feature type="transmembrane region" description="Helical" evidence="6">
    <location>
        <begin position="689"/>
        <end position="710"/>
    </location>
</feature>
<dbReference type="Pfam" id="PF03176">
    <property type="entry name" value="MMPL"/>
    <property type="match status" value="1"/>
</dbReference>
<dbReference type="InterPro" id="IPR000731">
    <property type="entry name" value="SSD"/>
</dbReference>
<evidence type="ECO:0000256" key="5">
    <source>
        <dbReference type="ARBA" id="ARBA00023136"/>
    </source>
</evidence>
<reference evidence="8 9" key="2">
    <citation type="journal article" date="2006" name="J. Microbiol. Methods">
        <title>Genomic flank-sequencing of plasposon insertion sites for rapid identification of functional genes.</title>
        <authorList>
            <person name="Leveau J.H."/>
            <person name="Gerards S."/>
            <person name="Fritsche K."/>
            <person name="Zondag G."/>
            <person name="van Veen J.A."/>
        </authorList>
    </citation>
    <scope>NUCLEOTIDE SEQUENCE [LARGE SCALE GENOMIC DNA]</scope>
    <source>
        <strain evidence="8 9">Ter331</strain>
    </source>
</reference>
<gene>
    <name evidence="8" type="ordered locus">CFU_1897</name>
</gene>
<feature type="transmembrane region" description="Helical" evidence="6">
    <location>
        <begin position="716"/>
        <end position="734"/>
    </location>
</feature>
<sequence length="810" mass="87714">MTDPGDGRPGWGRRMALAWALAVALLLAHNGYLWLVKGVVPDTDIMALLPVEQRDPVLQQAFTHMVDAAQQRLVVLVGADDWEHARAAADAYSAVLAMQPALLQRTVQLSAQNQQDWLAPSQQMRLSLLTPAQQAALRQQTPKYWVDTALQQLYSPFSGPKLGAWQDDPFGLFNGWVQARAQETPVRPRDGYLFVEDQGRPYIVLLLNLRQPAFSMATQQALLPLLDQAGAAARQAVPAVELVSAGVVLHAGAGSAQASREMSTIGIGSLLGVILLMWLTFRSLRPIAMIMLSIGVGCLASFSLCWMIFGQVHLLTLVFGASLIGVAQDYGIYFLCSRVAADRALGSWQLLRRLMPGLALTLAAAVIGYIGLALTPFPGLQQMAVFSVLGLVFAWLTVVFWFPALLTAQTLKNSAFAGWFGQTRRHWPLLGMNRASAMAVLLFGIFAVAGMTRLTVNDDIRSLQTPPKALLADQIKLGKLLDAPTPVQFYLVRGASAEQVLQREEALKQRLEPLVAKHVISGYQAMSNWTPSIREQAANRALVTQALLAADGPLQALAAQLGEDAGWVAQMRSRALSAAASANGGHDLTPAAFLKSAASEPSRFLWLGEIEGAQGRVHASIVALRGLNNYGNLPLLKQAAGELEGVSWVDKVSEISSVLGHYRQYMGWVLLGAYAAIFLLLFSRYRSAAWRVLTPPAVASIATLAMLGLLGQPLQLFHVLALMLILGLGVDYGIFLQEQSMQRDRFAWLTVGLSAASALLSFGLLALSATPPLHAFGFTMLIGIAVVWLVAPCFSQDSQQEKEEQHANKS</sequence>
<keyword evidence="3 6" id="KW-0812">Transmembrane</keyword>
<name>G0AK44_COLFT</name>
<dbReference type="PANTHER" id="PTHR33406">
    <property type="entry name" value="MEMBRANE PROTEIN MJ1562-RELATED"/>
    <property type="match status" value="1"/>
</dbReference>
<dbReference type="PANTHER" id="PTHR33406:SF13">
    <property type="entry name" value="MEMBRANE PROTEIN YDFJ"/>
    <property type="match status" value="1"/>
</dbReference>
<dbReference type="PROSITE" id="PS50156">
    <property type="entry name" value="SSD"/>
    <property type="match status" value="1"/>
</dbReference>
<evidence type="ECO:0000256" key="2">
    <source>
        <dbReference type="ARBA" id="ARBA00022475"/>
    </source>
</evidence>
<evidence type="ECO:0000313" key="8">
    <source>
        <dbReference type="EMBL" id="AEK61729.1"/>
    </source>
</evidence>
<evidence type="ECO:0000313" key="9">
    <source>
        <dbReference type="Proteomes" id="UP000008392"/>
    </source>
</evidence>
<dbReference type="HOGENOM" id="CLU_017576_0_0_4"/>
<reference evidence="8 9" key="5">
    <citation type="journal article" date="2011" name="ISME J.">
        <title>Dual transcriptional profiling of a bacterial/fungal confrontation: Collimonas fungivorans versus Aspergillus niger.</title>
        <authorList>
            <person name="Mela F."/>
            <person name="Fritsche K."/>
            <person name="de Boer W."/>
            <person name="van Veen J.A."/>
            <person name="de Graaff L.H."/>
            <person name="van den Berg M."/>
            <person name="Leveau J.H."/>
        </authorList>
    </citation>
    <scope>NUCLEOTIDE SEQUENCE [LARGE SCALE GENOMIC DNA]</scope>
    <source>
        <strain evidence="8 9">Ter331</strain>
    </source>
</reference>
<proteinExistence type="predicted"/>
<dbReference type="eggNOG" id="COG4258">
    <property type="taxonomic scope" value="Bacteria"/>
</dbReference>
<dbReference type="STRING" id="1005048.CFU_1897"/>
<dbReference type="Gene3D" id="1.20.1640.10">
    <property type="entry name" value="Multidrug efflux transporter AcrB transmembrane domain"/>
    <property type="match status" value="2"/>
</dbReference>
<reference evidence="8 9" key="3">
    <citation type="journal article" date="2008" name="FEMS Microbiol. Ecol.">
        <title>Identification and characterization of genes underlying chitinolysis in Collimonas fungivorans Ter331.</title>
        <authorList>
            <person name="Fritsche K."/>
            <person name="de Boer W."/>
            <person name="Gerards S."/>
            <person name="van den Berg M."/>
            <person name="van Veen J.A."/>
            <person name="Leveau J.H."/>
        </authorList>
    </citation>
    <scope>NUCLEOTIDE SEQUENCE [LARGE SCALE GENOMIC DNA]</scope>
    <source>
        <strain evidence="8 9">Ter331</strain>
    </source>
</reference>
<feature type="transmembrane region" description="Helical" evidence="6">
    <location>
        <begin position="288"/>
        <end position="309"/>
    </location>
</feature>
<feature type="transmembrane region" description="Helical" evidence="6">
    <location>
        <begin position="773"/>
        <end position="794"/>
    </location>
</feature>
<evidence type="ECO:0000256" key="3">
    <source>
        <dbReference type="ARBA" id="ARBA00022692"/>
    </source>
</evidence>
<feature type="domain" description="SSD" evidence="7">
    <location>
        <begin position="349"/>
        <end position="408"/>
    </location>
</feature>
<feature type="transmembrane region" description="Helical" evidence="6">
    <location>
        <begin position="262"/>
        <end position="281"/>
    </location>
</feature>
<reference evidence="8 9" key="4">
    <citation type="journal article" date="2010" name="Environ. Microbiol.">
        <title>The bacterial genus Collimonas: mycophagy, weathering and other adaptive solutions to life in oligotrophic soil environments.</title>
        <authorList>
            <person name="Leveau J.H."/>
            <person name="Uroz S."/>
            <person name="de Boer W."/>
        </authorList>
    </citation>
    <scope>NUCLEOTIDE SEQUENCE [LARGE SCALE GENOMIC DNA]</scope>
    <source>
        <strain evidence="8 9">Ter331</strain>
    </source>
</reference>
<comment type="subcellular location">
    <subcellularLocation>
        <location evidence="1">Cell membrane</location>
        <topology evidence="1">Multi-pass membrane protein</topology>
    </subcellularLocation>
</comment>
<reference evidence="8 9" key="1">
    <citation type="journal article" date="2004" name="Environ. Microbiol.">
        <title>Phylogeny-function analysis of (meta)genomic libraries: screening for expression of ribosomal RNA genes by large-insert library fluorescent in situ hybridization (LIL-FISH).</title>
        <authorList>
            <person name="Leveau J.H."/>
            <person name="Gerards S."/>
            <person name="de Boer W."/>
            <person name="van Veen J.A."/>
        </authorList>
    </citation>
    <scope>NUCLEOTIDE SEQUENCE [LARGE SCALE GENOMIC DNA]</scope>
    <source>
        <strain evidence="8 9">Ter331</strain>
    </source>
</reference>
<evidence type="ECO:0000256" key="4">
    <source>
        <dbReference type="ARBA" id="ARBA00022989"/>
    </source>
</evidence>
<protein>
    <submittedName>
        <fullName evidence="8">Membrane protein, inferred for ABFAE pathway</fullName>
    </submittedName>
</protein>
<dbReference type="GO" id="GO:0005886">
    <property type="term" value="C:plasma membrane"/>
    <property type="evidence" value="ECO:0007669"/>
    <property type="project" value="UniProtKB-SubCell"/>
</dbReference>
<dbReference type="RefSeq" id="WP_014005883.1">
    <property type="nucleotide sequence ID" value="NC_015856.1"/>
</dbReference>
<organism evidence="8 9">
    <name type="scientific">Collimonas fungivorans (strain Ter331)</name>
    <dbReference type="NCBI Taxonomy" id="1005048"/>
    <lineage>
        <taxon>Bacteria</taxon>
        <taxon>Pseudomonadati</taxon>
        <taxon>Pseudomonadota</taxon>
        <taxon>Betaproteobacteria</taxon>
        <taxon>Burkholderiales</taxon>
        <taxon>Oxalobacteraceae</taxon>
        <taxon>Collimonas</taxon>
    </lineage>
</organism>
<evidence type="ECO:0000259" key="7">
    <source>
        <dbReference type="PROSITE" id="PS50156"/>
    </source>
</evidence>
<keyword evidence="4 6" id="KW-1133">Transmembrane helix</keyword>
<reference evidence="9" key="6">
    <citation type="submission" date="2011-05" db="EMBL/GenBank/DDBJ databases">
        <title>Complete sequence of Collimonas fungivorans Ter331.</title>
        <authorList>
            <person name="Leveau J.H."/>
        </authorList>
    </citation>
    <scope>NUCLEOTIDE SEQUENCE [LARGE SCALE GENOMIC DNA]</scope>
    <source>
        <strain evidence="9">Ter331</strain>
    </source>
</reference>